<evidence type="ECO:0000313" key="2">
    <source>
        <dbReference type="Proteomes" id="UP000000644"/>
    </source>
</evidence>
<keyword evidence="2" id="KW-1185">Reference proteome</keyword>
<dbReference type="EMBL" id="CP000529">
    <property type="protein sequence ID" value="ABM35967.1"/>
    <property type="molecule type" value="Genomic_DNA"/>
</dbReference>
<organism evidence="1 2">
    <name type="scientific">Polaromonas naphthalenivorans (strain CJ2)</name>
    <dbReference type="NCBI Taxonomy" id="365044"/>
    <lineage>
        <taxon>Bacteria</taxon>
        <taxon>Pseudomonadati</taxon>
        <taxon>Pseudomonadota</taxon>
        <taxon>Betaproteobacteria</taxon>
        <taxon>Burkholderiales</taxon>
        <taxon>Comamonadaceae</taxon>
        <taxon>Polaromonas</taxon>
    </lineage>
</organism>
<proteinExistence type="predicted"/>
<gene>
    <name evidence="1" type="ordered locus">Pnap_0648</name>
</gene>
<protein>
    <submittedName>
        <fullName evidence="1">Uncharacterized protein</fullName>
    </submittedName>
</protein>
<evidence type="ECO:0000313" key="1">
    <source>
        <dbReference type="EMBL" id="ABM35967.1"/>
    </source>
</evidence>
<reference evidence="2" key="1">
    <citation type="journal article" date="2009" name="Environ. Microbiol.">
        <title>The genome of Polaromonas naphthalenivorans strain CJ2, isolated from coal tar-contaminated sediment, reveals physiological and metabolic versatility and evolution through extensive horizontal gene transfer.</title>
        <authorList>
            <person name="Yagi J.M."/>
            <person name="Sims D."/>
            <person name="Brettin T."/>
            <person name="Bruce D."/>
            <person name="Madsen E.L."/>
        </authorList>
    </citation>
    <scope>NUCLEOTIDE SEQUENCE [LARGE SCALE GENOMIC DNA]</scope>
    <source>
        <strain evidence="2">CJ2</strain>
    </source>
</reference>
<name>A1VJY9_POLNA</name>
<accession>A1VJY9</accession>
<sequence>MIFEKFHCSPEYVMPLDRCKNQILVVMHEVVKRTSTGTYLFGDRWKPSFLMQAGTKKERVFRVVFWVIFGVTKELHGRIRLFKESFPCREVWLGFITIFDVEVMILTRTQCCCLLLF</sequence>
<dbReference type="STRING" id="365044.Pnap_0648"/>
<dbReference type="KEGG" id="pna:Pnap_0648"/>
<dbReference type="HOGENOM" id="CLU_2082671_0_0_4"/>
<dbReference type="Proteomes" id="UP000000644">
    <property type="component" value="Chromosome"/>
</dbReference>
<dbReference type="AlphaFoldDB" id="A1VJY9"/>